<evidence type="ECO:0000313" key="2">
    <source>
        <dbReference type="EMBL" id="GJT62964.1"/>
    </source>
</evidence>
<reference evidence="2" key="2">
    <citation type="submission" date="2022-01" db="EMBL/GenBank/DDBJ databases">
        <authorList>
            <person name="Yamashiro T."/>
            <person name="Shiraishi A."/>
            <person name="Satake H."/>
            <person name="Nakayama K."/>
        </authorList>
    </citation>
    <scope>NUCLEOTIDE SEQUENCE</scope>
</reference>
<dbReference type="EMBL" id="BQNB010017420">
    <property type="protein sequence ID" value="GJT62964.1"/>
    <property type="molecule type" value="Genomic_DNA"/>
</dbReference>
<proteinExistence type="predicted"/>
<reference evidence="2" key="1">
    <citation type="journal article" date="2022" name="Int. J. Mol. Sci.">
        <title>Draft Genome of Tanacetum Coccineum: Genomic Comparison of Closely Related Tanacetum-Family Plants.</title>
        <authorList>
            <person name="Yamashiro T."/>
            <person name="Shiraishi A."/>
            <person name="Nakayama K."/>
            <person name="Satake H."/>
        </authorList>
    </citation>
    <scope>NUCLEOTIDE SEQUENCE</scope>
</reference>
<organism evidence="2 3">
    <name type="scientific">Tanacetum coccineum</name>
    <dbReference type="NCBI Taxonomy" id="301880"/>
    <lineage>
        <taxon>Eukaryota</taxon>
        <taxon>Viridiplantae</taxon>
        <taxon>Streptophyta</taxon>
        <taxon>Embryophyta</taxon>
        <taxon>Tracheophyta</taxon>
        <taxon>Spermatophyta</taxon>
        <taxon>Magnoliopsida</taxon>
        <taxon>eudicotyledons</taxon>
        <taxon>Gunneridae</taxon>
        <taxon>Pentapetalae</taxon>
        <taxon>asterids</taxon>
        <taxon>campanulids</taxon>
        <taxon>Asterales</taxon>
        <taxon>Asteraceae</taxon>
        <taxon>Asteroideae</taxon>
        <taxon>Anthemideae</taxon>
        <taxon>Anthemidinae</taxon>
        <taxon>Tanacetum</taxon>
    </lineage>
</organism>
<accession>A0ABQ5FIS2</accession>
<gene>
    <name evidence="2" type="ORF">Tco_1006497</name>
</gene>
<name>A0ABQ5FIS2_9ASTR</name>
<sequence>MIKKCSNPTSAISDETIANPNAQIVGDDMVRVQVPRCMAWLDYDEHVDSLSTMDNEVGVTSPESTTQTLPSFEEYTPPVTYLEEVEKTLGTPPEVEPLKETKLKEVGLNCNHNTPLSPREIPSIDEPEPQPQPLTNCPSFDISLGEEKGLEPPIKPHSPDSFRMKKVDHLTNHTPPSPHVAYFHPKDTYCYYHPCIGDPKKHYGFKPGLLGHSGSLGVDFSKLEMLEDDLELESKEVYFLGIGLNSPVRPKEVENVRIKETHHLEHIIQQSIFQHVTPSHNNGVYRYYHPHLNSSIGEPSPLSVK</sequence>
<comment type="caution">
    <text evidence="2">The sequence shown here is derived from an EMBL/GenBank/DDBJ whole genome shotgun (WGS) entry which is preliminary data.</text>
</comment>
<evidence type="ECO:0000313" key="3">
    <source>
        <dbReference type="Proteomes" id="UP001151760"/>
    </source>
</evidence>
<dbReference type="Proteomes" id="UP001151760">
    <property type="component" value="Unassembled WGS sequence"/>
</dbReference>
<protein>
    <submittedName>
        <fullName evidence="2">Uncharacterized protein</fullName>
    </submittedName>
</protein>
<keyword evidence="3" id="KW-1185">Reference proteome</keyword>
<feature type="region of interest" description="Disordered" evidence="1">
    <location>
        <begin position="113"/>
        <end position="134"/>
    </location>
</feature>
<evidence type="ECO:0000256" key="1">
    <source>
        <dbReference type="SAM" id="MobiDB-lite"/>
    </source>
</evidence>